<comment type="pathway">
    <text evidence="2">Amino-acid biosynthesis; L-tryptophan biosynthesis; L-tryptophan from chorismate: step 5/5.</text>
</comment>
<evidence type="ECO:0000256" key="9">
    <source>
        <dbReference type="ARBA" id="ARBA00049047"/>
    </source>
</evidence>
<dbReference type="FunFam" id="3.20.20.70:FF:000037">
    <property type="entry name" value="Tryptophan synthase alpha chain"/>
    <property type="match status" value="1"/>
</dbReference>
<evidence type="ECO:0000256" key="3">
    <source>
        <dbReference type="ARBA" id="ARBA00011270"/>
    </source>
</evidence>
<proteinExistence type="inferred from homology"/>
<evidence type="ECO:0000256" key="1">
    <source>
        <dbReference type="ARBA" id="ARBA00003365"/>
    </source>
</evidence>
<dbReference type="InterPro" id="IPR018204">
    <property type="entry name" value="Trp_synthase_alpha_AS"/>
</dbReference>
<evidence type="ECO:0000256" key="5">
    <source>
        <dbReference type="ARBA" id="ARBA00022605"/>
    </source>
</evidence>
<comment type="function">
    <text evidence="1">The alpha subunit is responsible for the aldol cleavage of indoleglycerol phosphate to indole and glyceraldehyde 3-phosphate.</text>
</comment>
<dbReference type="InterPro" id="IPR002028">
    <property type="entry name" value="Trp_synthase_suA"/>
</dbReference>
<dbReference type="AlphaFoldDB" id="A0A6J6WX96"/>
<accession>A0A6J6WX96</accession>
<organism evidence="10">
    <name type="scientific">freshwater metagenome</name>
    <dbReference type="NCBI Taxonomy" id="449393"/>
    <lineage>
        <taxon>unclassified sequences</taxon>
        <taxon>metagenomes</taxon>
        <taxon>ecological metagenomes</taxon>
    </lineage>
</organism>
<evidence type="ECO:0000256" key="7">
    <source>
        <dbReference type="ARBA" id="ARBA00023141"/>
    </source>
</evidence>
<name>A0A6J6WX96_9ZZZZ</name>
<reference evidence="10" key="1">
    <citation type="submission" date="2020-05" db="EMBL/GenBank/DDBJ databases">
        <authorList>
            <person name="Chiriac C."/>
            <person name="Salcher M."/>
            <person name="Ghai R."/>
            <person name="Kavagutti S V."/>
        </authorList>
    </citation>
    <scope>NUCLEOTIDE SEQUENCE</scope>
</reference>
<dbReference type="Gene3D" id="3.20.20.70">
    <property type="entry name" value="Aldolase class I"/>
    <property type="match status" value="1"/>
</dbReference>
<keyword evidence="6" id="KW-0822">Tryptophan biosynthesis</keyword>
<dbReference type="UniPathway" id="UPA00035">
    <property type="reaction ID" value="UER00044"/>
</dbReference>
<dbReference type="HAMAP" id="MF_00131">
    <property type="entry name" value="Trp_synth_alpha"/>
    <property type="match status" value="1"/>
</dbReference>
<comment type="subunit">
    <text evidence="3">Tetramer of two alpha and two beta chains.</text>
</comment>
<comment type="catalytic activity">
    <reaction evidence="9">
        <text>(1S,2R)-1-C-(indol-3-yl)glycerol 3-phosphate + L-serine = D-glyceraldehyde 3-phosphate + L-tryptophan + H2O</text>
        <dbReference type="Rhea" id="RHEA:10532"/>
        <dbReference type="ChEBI" id="CHEBI:15377"/>
        <dbReference type="ChEBI" id="CHEBI:33384"/>
        <dbReference type="ChEBI" id="CHEBI:57912"/>
        <dbReference type="ChEBI" id="CHEBI:58866"/>
        <dbReference type="ChEBI" id="CHEBI:59776"/>
        <dbReference type="EC" id="4.2.1.20"/>
    </reaction>
</comment>
<dbReference type="GO" id="GO:0005829">
    <property type="term" value="C:cytosol"/>
    <property type="evidence" value="ECO:0007669"/>
    <property type="project" value="TreeGrafter"/>
</dbReference>
<evidence type="ECO:0000256" key="2">
    <source>
        <dbReference type="ARBA" id="ARBA00004733"/>
    </source>
</evidence>
<dbReference type="EMBL" id="CAFAAI010000014">
    <property type="protein sequence ID" value="CAB4787756.1"/>
    <property type="molecule type" value="Genomic_DNA"/>
</dbReference>
<evidence type="ECO:0000313" key="10">
    <source>
        <dbReference type="EMBL" id="CAB4787756.1"/>
    </source>
</evidence>
<dbReference type="EC" id="4.2.1.20" evidence="4"/>
<dbReference type="PANTHER" id="PTHR43406:SF1">
    <property type="entry name" value="TRYPTOPHAN SYNTHASE ALPHA CHAIN, CHLOROPLASTIC"/>
    <property type="match status" value="1"/>
</dbReference>
<dbReference type="CDD" id="cd04724">
    <property type="entry name" value="Tryptophan_synthase_alpha"/>
    <property type="match status" value="1"/>
</dbReference>
<dbReference type="NCBIfam" id="TIGR00262">
    <property type="entry name" value="trpA"/>
    <property type="match status" value="1"/>
</dbReference>
<dbReference type="InterPro" id="IPR011060">
    <property type="entry name" value="RibuloseP-bd_barrel"/>
</dbReference>
<dbReference type="InterPro" id="IPR013785">
    <property type="entry name" value="Aldolase_TIM"/>
</dbReference>
<dbReference type="SUPFAM" id="SSF51366">
    <property type="entry name" value="Ribulose-phoshate binding barrel"/>
    <property type="match status" value="1"/>
</dbReference>
<dbReference type="PANTHER" id="PTHR43406">
    <property type="entry name" value="TRYPTOPHAN SYNTHASE, ALPHA CHAIN"/>
    <property type="match status" value="1"/>
</dbReference>
<evidence type="ECO:0000256" key="8">
    <source>
        <dbReference type="ARBA" id="ARBA00023239"/>
    </source>
</evidence>
<keyword evidence="7" id="KW-0057">Aromatic amino acid biosynthesis</keyword>
<dbReference type="PROSITE" id="PS00167">
    <property type="entry name" value="TRP_SYNTHASE_ALPHA"/>
    <property type="match status" value="1"/>
</dbReference>
<dbReference type="Pfam" id="PF00290">
    <property type="entry name" value="Trp_syntA"/>
    <property type="match status" value="1"/>
</dbReference>
<keyword evidence="5" id="KW-0028">Amino-acid biosynthesis</keyword>
<evidence type="ECO:0000256" key="4">
    <source>
        <dbReference type="ARBA" id="ARBA00012043"/>
    </source>
</evidence>
<sequence length="257" mass="26976">MTFGRMETEFRAKREQGRKLLVPYVTGGLTGWQQAIRAAADAGADAIEIGIPFSDPVMDGPVIQEASQRALEAGVTPLSIFEEARELEVGIPLAVMCYYNTIHHAGHERFAYQLVSAGISAAIVPDLPLEESGLWCAAADAAGIETVMLAAPTAPDERLPRIAARSRGFLYSVGLLGVTGERLSLAASATALAKRLKAVTDVPVLVGVGVSNAAQAREACMVADGVIQGASVVRRLMDGGPEAVGEYVAEVRAAITF</sequence>
<gene>
    <name evidence="10" type="ORF">UFOPK2992_00175</name>
</gene>
<dbReference type="GO" id="GO:0004834">
    <property type="term" value="F:tryptophan synthase activity"/>
    <property type="evidence" value="ECO:0007669"/>
    <property type="project" value="UniProtKB-EC"/>
</dbReference>
<keyword evidence="8" id="KW-0456">Lyase</keyword>
<protein>
    <recommendedName>
        <fullName evidence="4">tryptophan synthase</fullName>
        <ecNumber evidence="4">4.2.1.20</ecNumber>
    </recommendedName>
</protein>
<evidence type="ECO:0000256" key="6">
    <source>
        <dbReference type="ARBA" id="ARBA00022822"/>
    </source>
</evidence>